<dbReference type="InterPro" id="IPR009097">
    <property type="entry name" value="Cyclic_Pdiesterase"/>
</dbReference>
<organism evidence="3 4">
    <name type="scientific">Albidovulum inexpectatum</name>
    <dbReference type="NCBI Taxonomy" id="196587"/>
    <lineage>
        <taxon>Bacteria</taxon>
        <taxon>Pseudomonadati</taxon>
        <taxon>Pseudomonadota</taxon>
        <taxon>Alphaproteobacteria</taxon>
        <taxon>Rhodobacterales</taxon>
        <taxon>Paracoccaceae</taxon>
        <taxon>Albidovulum</taxon>
    </lineage>
</organism>
<dbReference type="PANTHER" id="PTHR35561:SF1">
    <property type="entry name" value="RNA 2',3'-CYCLIC PHOSPHODIESTERASE"/>
    <property type="match status" value="1"/>
</dbReference>
<protein>
    <recommendedName>
        <fullName evidence="2">RNA 2',3'-cyclic phosphodiesterase</fullName>
        <shortName evidence="2">RNA 2',3'-CPDase</shortName>
        <ecNumber evidence="2">3.1.4.58</ecNumber>
    </recommendedName>
</protein>
<dbReference type="EC" id="3.1.4.58" evidence="2"/>
<dbReference type="GO" id="GO:0004113">
    <property type="term" value="F:2',3'-cyclic-nucleotide 3'-phosphodiesterase activity"/>
    <property type="evidence" value="ECO:0007669"/>
    <property type="project" value="InterPro"/>
</dbReference>
<feature type="active site" description="Proton donor" evidence="2">
    <location>
        <position position="36"/>
    </location>
</feature>
<gene>
    <name evidence="3" type="ORF">LV82_00242</name>
</gene>
<evidence type="ECO:0000313" key="3">
    <source>
        <dbReference type="EMBL" id="PPB82314.1"/>
    </source>
</evidence>
<feature type="short sequence motif" description="HXTX 2" evidence="2">
    <location>
        <begin position="119"/>
        <end position="122"/>
    </location>
</feature>
<comment type="catalytic activity">
    <reaction evidence="2">
        <text>a 3'-end 2',3'-cyclophospho-ribonucleotide-RNA + H2O = a 3'-end 2'-phospho-ribonucleotide-RNA + H(+)</text>
        <dbReference type="Rhea" id="RHEA:11828"/>
        <dbReference type="Rhea" id="RHEA-COMP:10464"/>
        <dbReference type="Rhea" id="RHEA-COMP:17353"/>
        <dbReference type="ChEBI" id="CHEBI:15377"/>
        <dbReference type="ChEBI" id="CHEBI:15378"/>
        <dbReference type="ChEBI" id="CHEBI:83064"/>
        <dbReference type="ChEBI" id="CHEBI:173113"/>
        <dbReference type="EC" id="3.1.4.58"/>
    </reaction>
</comment>
<keyword evidence="3" id="KW-0436">Ligase</keyword>
<dbReference type="RefSeq" id="WP_170063327.1">
    <property type="nucleotide sequence ID" value="NZ_PRDS01000001.1"/>
</dbReference>
<evidence type="ECO:0000313" key="4">
    <source>
        <dbReference type="Proteomes" id="UP000239736"/>
    </source>
</evidence>
<dbReference type="AlphaFoldDB" id="A0A2S5JLE9"/>
<comment type="caution">
    <text evidence="3">The sequence shown here is derived from an EMBL/GenBank/DDBJ whole genome shotgun (WGS) entry which is preliminary data.</text>
</comment>
<proteinExistence type="inferred from homology"/>
<dbReference type="SUPFAM" id="SSF55144">
    <property type="entry name" value="LigT-like"/>
    <property type="match status" value="1"/>
</dbReference>
<comment type="function">
    <text evidence="2">Hydrolyzes RNA 2',3'-cyclic phosphodiester to an RNA 2'-phosphomonoester.</text>
</comment>
<dbReference type="HAMAP" id="MF_01940">
    <property type="entry name" value="RNA_CPDase"/>
    <property type="match status" value="1"/>
</dbReference>
<feature type="short sequence motif" description="HXTX 1" evidence="2">
    <location>
        <begin position="36"/>
        <end position="39"/>
    </location>
</feature>
<accession>A0A2S5JLE9</accession>
<dbReference type="Proteomes" id="UP000239736">
    <property type="component" value="Unassembled WGS sequence"/>
</dbReference>
<keyword evidence="1 2" id="KW-0378">Hydrolase</keyword>
<sequence>MRSFIAIPLPEDLADRLADLAEQIDMGRPVPAENMHVTLAFLDDQSDAALERIHDTLSGIAARPFELVIEGISTLGGATPRIVHAALRHSPELADLHRRIRSRLHGAGIMLPRERFVPHVTLARLPRHPDAEELARLARFLSAHGTWPGGAFTVHGFGLFASHLRPEGPRYEMLAEYSLI</sequence>
<dbReference type="InterPro" id="IPR004175">
    <property type="entry name" value="RNA_CPDase"/>
</dbReference>
<dbReference type="Pfam" id="PF13563">
    <property type="entry name" value="2_5_RNA_ligase2"/>
    <property type="match status" value="1"/>
</dbReference>
<feature type="active site" description="Proton acceptor" evidence="2">
    <location>
        <position position="119"/>
    </location>
</feature>
<evidence type="ECO:0000256" key="2">
    <source>
        <dbReference type="HAMAP-Rule" id="MF_01940"/>
    </source>
</evidence>
<dbReference type="NCBIfam" id="TIGR02258">
    <property type="entry name" value="2_5_ligase"/>
    <property type="match status" value="1"/>
</dbReference>
<comment type="similarity">
    <text evidence="2">Belongs to the 2H phosphoesterase superfamily. ThpR family.</text>
</comment>
<dbReference type="PANTHER" id="PTHR35561">
    <property type="entry name" value="RNA 2',3'-CYCLIC PHOSPHODIESTERASE"/>
    <property type="match status" value="1"/>
</dbReference>
<dbReference type="GO" id="GO:0016874">
    <property type="term" value="F:ligase activity"/>
    <property type="evidence" value="ECO:0007669"/>
    <property type="project" value="UniProtKB-KW"/>
</dbReference>
<keyword evidence="4" id="KW-1185">Reference proteome</keyword>
<dbReference type="GO" id="GO:0008664">
    <property type="term" value="F:RNA 2',3'-cyclic 3'-phosphodiesterase activity"/>
    <property type="evidence" value="ECO:0007669"/>
    <property type="project" value="UniProtKB-EC"/>
</dbReference>
<reference evidence="3 4" key="1">
    <citation type="submission" date="2018-01" db="EMBL/GenBank/DDBJ databases">
        <title>Genomic Encyclopedia of Archaeal and Bacterial Type Strains, Phase II (KMG-II): from individual species to whole genera.</title>
        <authorList>
            <person name="Goeker M."/>
        </authorList>
    </citation>
    <scope>NUCLEOTIDE SEQUENCE [LARGE SCALE GENOMIC DNA]</scope>
    <source>
        <strain evidence="3 4">DSM 12048</strain>
    </source>
</reference>
<evidence type="ECO:0000256" key="1">
    <source>
        <dbReference type="ARBA" id="ARBA00022801"/>
    </source>
</evidence>
<dbReference type="EMBL" id="PRDS01000001">
    <property type="protein sequence ID" value="PPB82314.1"/>
    <property type="molecule type" value="Genomic_DNA"/>
</dbReference>
<dbReference type="Gene3D" id="3.90.1140.10">
    <property type="entry name" value="Cyclic phosphodiesterase"/>
    <property type="match status" value="1"/>
</dbReference>
<name>A0A2S5JLE9_9RHOB</name>